<evidence type="ECO:0000313" key="4">
    <source>
        <dbReference type="Proteomes" id="UP000054477"/>
    </source>
</evidence>
<dbReference type="OrthoDB" id="163438at2759"/>
<keyword evidence="4" id="KW-1185">Reference proteome</keyword>
<dbReference type="HOGENOM" id="CLU_412806_0_0_1"/>
<keyword evidence="1" id="KW-0677">Repeat</keyword>
<evidence type="ECO:0000259" key="2">
    <source>
        <dbReference type="Pfam" id="PF24883"/>
    </source>
</evidence>
<reference evidence="4" key="2">
    <citation type="submission" date="2015-01" db="EMBL/GenBank/DDBJ databases">
        <title>Evolutionary Origins and Diversification of the Mycorrhizal Mutualists.</title>
        <authorList>
            <consortium name="DOE Joint Genome Institute"/>
            <consortium name="Mycorrhizal Genomics Consortium"/>
            <person name="Kohler A."/>
            <person name="Kuo A."/>
            <person name="Nagy L.G."/>
            <person name="Floudas D."/>
            <person name="Copeland A."/>
            <person name="Barry K.W."/>
            <person name="Cichocki N."/>
            <person name="Veneault-Fourrey C."/>
            <person name="LaButti K."/>
            <person name="Lindquist E.A."/>
            <person name="Lipzen A."/>
            <person name="Lundell T."/>
            <person name="Morin E."/>
            <person name="Murat C."/>
            <person name="Riley R."/>
            <person name="Ohm R."/>
            <person name="Sun H."/>
            <person name="Tunlid A."/>
            <person name="Henrissat B."/>
            <person name="Grigoriev I.V."/>
            <person name="Hibbett D.S."/>
            <person name="Martin F."/>
        </authorList>
    </citation>
    <scope>NUCLEOTIDE SEQUENCE [LARGE SCALE GENOMIC DNA]</scope>
    <source>
        <strain evidence="4">LaAM-08-1</strain>
    </source>
</reference>
<evidence type="ECO:0000313" key="3">
    <source>
        <dbReference type="EMBL" id="KIJ98792.1"/>
    </source>
</evidence>
<evidence type="ECO:0000256" key="1">
    <source>
        <dbReference type="ARBA" id="ARBA00022737"/>
    </source>
</evidence>
<proteinExistence type="predicted"/>
<feature type="domain" description="Nephrocystin 3-like N-terminal" evidence="2">
    <location>
        <begin position="302"/>
        <end position="409"/>
    </location>
</feature>
<name>A0A0C9XS87_9AGAR</name>
<sequence length="665" mass="73400">MSAKPRKVSLWKKMKTRFSKPSILPDAVNSSGPITAISEVSSVSGGTSVNRSDYHPPGVLASVTDLVASNPLQPISETVSESHVMQSRHWLNIAQSTLAILGTGLNAAPVPGLGAAVTCASKVLLQLDMAFSNAGDLKRLADVVSRLQKSLFPDFEHPHPLPRHIDQRIQSTLKNFTTITSSAEEVKSKGYIRAFFEASLTAGDIAQLFEAVQNGLNEFMLNGVLNVEITVWDLLKHEEQKSLELSLQNVLKAQWNHLDYHIVECMAGTREDILGSLYQWRDDPSTEPICWLRGMAGLLLRGDAALSDFTGIFPSLALQLCKTVSGFHQKLLSTWQKLPTVYDIPTAPADQFLTLIINPLLRCCKDDLVLLVIDALDECAMLDAAEQLFQSISGHVVKVPHLKILVTSRPETEILTAASDPAIPLHTLILPQKNQEDRTGSDLNVFFTETLKELAYKNHARDQQPLDFPSEKLVLDLVNRAQGSFIYARIVCNSAKDSGLSYRDMALYFAKGGSSHAGLKSIYELYNLILKRSIERAGNLSAEKELLYSILGTIIHLQTPLSIRDLAILMNISAESVFKHLDRIRSILHVAEGIDSLEPIQTIHATLDDFLVGRSREISESILPVIDPAEQHQKITLRTFMLLINGLAQNPLVHSTIHLSFGQTI</sequence>
<dbReference type="InterPro" id="IPR056884">
    <property type="entry name" value="NPHP3-like_N"/>
</dbReference>
<dbReference type="AlphaFoldDB" id="A0A0C9XS87"/>
<gene>
    <name evidence="3" type="ORF">K443DRAFT_8898</name>
</gene>
<dbReference type="EMBL" id="KN838661">
    <property type="protein sequence ID" value="KIJ98792.1"/>
    <property type="molecule type" value="Genomic_DNA"/>
</dbReference>
<dbReference type="Proteomes" id="UP000054477">
    <property type="component" value="Unassembled WGS sequence"/>
</dbReference>
<accession>A0A0C9XS87</accession>
<reference evidence="3 4" key="1">
    <citation type="submission" date="2014-04" db="EMBL/GenBank/DDBJ databases">
        <authorList>
            <consortium name="DOE Joint Genome Institute"/>
            <person name="Kuo A."/>
            <person name="Kohler A."/>
            <person name="Nagy L.G."/>
            <person name="Floudas D."/>
            <person name="Copeland A."/>
            <person name="Barry K.W."/>
            <person name="Cichocki N."/>
            <person name="Veneault-Fourrey C."/>
            <person name="LaButti K."/>
            <person name="Lindquist E.A."/>
            <person name="Lipzen A."/>
            <person name="Lundell T."/>
            <person name="Morin E."/>
            <person name="Murat C."/>
            <person name="Sun H."/>
            <person name="Tunlid A."/>
            <person name="Henrissat B."/>
            <person name="Grigoriev I.V."/>
            <person name="Hibbett D.S."/>
            <person name="Martin F."/>
            <person name="Nordberg H.P."/>
            <person name="Cantor M.N."/>
            <person name="Hua S.X."/>
        </authorList>
    </citation>
    <scope>NUCLEOTIDE SEQUENCE [LARGE SCALE GENOMIC DNA]</scope>
    <source>
        <strain evidence="3 4">LaAM-08-1</strain>
    </source>
</reference>
<dbReference type="Pfam" id="PF24883">
    <property type="entry name" value="NPHP3_N"/>
    <property type="match status" value="1"/>
</dbReference>
<protein>
    <recommendedName>
        <fullName evidence="2">Nephrocystin 3-like N-terminal domain-containing protein</fullName>
    </recommendedName>
</protein>
<dbReference type="PANTHER" id="PTHR10039">
    <property type="entry name" value="AMELOGENIN"/>
    <property type="match status" value="1"/>
</dbReference>
<organism evidence="3 4">
    <name type="scientific">Laccaria amethystina LaAM-08-1</name>
    <dbReference type="NCBI Taxonomy" id="1095629"/>
    <lineage>
        <taxon>Eukaryota</taxon>
        <taxon>Fungi</taxon>
        <taxon>Dikarya</taxon>
        <taxon>Basidiomycota</taxon>
        <taxon>Agaricomycotina</taxon>
        <taxon>Agaricomycetes</taxon>
        <taxon>Agaricomycetidae</taxon>
        <taxon>Agaricales</taxon>
        <taxon>Agaricineae</taxon>
        <taxon>Hydnangiaceae</taxon>
        <taxon>Laccaria</taxon>
    </lineage>
</organism>